<keyword evidence="1" id="KW-0732">Signal</keyword>
<dbReference type="EMBL" id="JACIDB010000003">
    <property type="protein sequence ID" value="MBB3875894.1"/>
    <property type="molecule type" value="Genomic_DNA"/>
</dbReference>
<evidence type="ECO:0000313" key="3">
    <source>
        <dbReference type="Proteomes" id="UP000528945"/>
    </source>
</evidence>
<sequence length="157" mass="16629">MMPPHLPVLALTLGLAAPAMARDVAPAVTIDHSAQLDHHSGPVTARYRGALVVDHRQIGAVAPAGRASSLRCHWTAQLAVERHATTATGATTQRSFVSDRSLSGHRPGWCAAQRDAIARDVAAQSIALDRHIQAVAREDHDVLRAELDRLHGSVAAG</sequence>
<proteinExistence type="predicted"/>
<keyword evidence="3" id="KW-1185">Reference proteome</keyword>
<reference evidence="2 3" key="1">
    <citation type="submission" date="2020-08" db="EMBL/GenBank/DDBJ databases">
        <title>Genomic Encyclopedia of Type Strains, Phase IV (KMG-IV): sequencing the most valuable type-strain genomes for metagenomic binning, comparative biology and taxonomic classification.</title>
        <authorList>
            <person name="Goeker M."/>
        </authorList>
    </citation>
    <scope>NUCLEOTIDE SEQUENCE [LARGE SCALE GENOMIC DNA]</scope>
    <source>
        <strain evidence="2 3">DSM 15581</strain>
    </source>
</reference>
<feature type="chain" id="PRO_5043879079" description="UrcA family protein" evidence="1">
    <location>
        <begin position="22"/>
        <end position="157"/>
    </location>
</feature>
<dbReference type="RefSeq" id="WP_244304990.1">
    <property type="nucleotide sequence ID" value="NZ_JACIDB010000003.1"/>
</dbReference>
<comment type="caution">
    <text evidence="2">The sequence shown here is derived from an EMBL/GenBank/DDBJ whole genome shotgun (WGS) entry which is preliminary data.</text>
</comment>
<evidence type="ECO:0000313" key="2">
    <source>
        <dbReference type="EMBL" id="MBB3875894.1"/>
    </source>
</evidence>
<dbReference type="AlphaFoldDB" id="A0AAW3TWS8"/>
<dbReference type="Proteomes" id="UP000528945">
    <property type="component" value="Unassembled WGS sequence"/>
</dbReference>
<organism evidence="2 3">
    <name type="scientific">Sphingomonas aquatilis</name>
    <dbReference type="NCBI Taxonomy" id="93063"/>
    <lineage>
        <taxon>Bacteria</taxon>
        <taxon>Pseudomonadati</taxon>
        <taxon>Pseudomonadota</taxon>
        <taxon>Alphaproteobacteria</taxon>
        <taxon>Sphingomonadales</taxon>
        <taxon>Sphingomonadaceae</taxon>
        <taxon>Sphingomonas</taxon>
    </lineage>
</organism>
<evidence type="ECO:0000256" key="1">
    <source>
        <dbReference type="SAM" id="SignalP"/>
    </source>
</evidence>
<name>A0AAW3TWS8_9SPHN</name>
<evidence type="ECO:0008006" key="4">
    <source>
        <dbReference type="Google" id="ProtNLM"/>
    </source>
</evidence>
<accession>A0AAW3TWS8</accession>
<protein>
    <recommendedName>
        <fullName evidence="4">UrcA family protein</fullName>
    </recommendedName>
</protein>
<feature type="signal peptide" evidence="1">
    <location>
        <begin position="1"/>
        <end position="21"/>
    </location>
</feature>
<gene>
    <name evidence="2" type="ORF">GGR47_002135</name>
</gene>